<organism evidence="9 10">
    <name type="scientific">Tetradesmus obliquus</name>
    <name type="common">Green alga</name>
    <name type="synonym">Acutodesmus obliquus</name>
    <dbReference type="NCBI Taxonomy" id="3088"/>
    <lineage>
        <taxon>Eukaryota</taxon>
        <taxon>Viridiplantae</taxon>
        <taxon>Chlorophyta</taxon>
        <taxon>core chlorophytes</taxon>
        <taxon>Chlorophyceae</taxon>
        <taxon>CS clade</taxon>
        <taxon>Sphaeropleales</taxon>
        <taxon>Scenedesmaceae</taxon>
        <taxon>Tetradesmus</taxon>
    </lineage>
</organism>
<name>A0A383W3W1_TETOB</name>
<accession>A0A383W3W1</accession>
<evidence type="ECO:0000256" key="5">
    <source>
        <dbReference type="ARBA" id="ARBA00022737"/>
    </source>
</evidence>
<keyword evidence="3" id="KW-0963">Cytoplasm</keyword>
<feature type="region of interest" description="Disordered" evidence="7">
    <location>
        <begin position="967"/>
        <end position="986"/>
    </location>
</feature>
<gene>
    <name evidence="9" type="ORF">BQ4739_LOCUS11962</name>
</gene>
<dbReference type="Gene3D" id="2.130.10.10">
    <property type="entry name" value="YVTN repeat-like/Quinoprotein amine dehydrogenase"/>
    <property type="match status" value="1"/>
</dbReference>
<evidence type="ECO:0000256" key="6">
    <source>
        <dbReference type="PROSITE-ProRule" id="PRU00221"/>
    </source>
</evidence>
<feature type="region of interest" description="Disordered" evidence="7">
    <location>
        <begin position="1"/>
        <end position="28"/>
    </location>
</feature>
<dbReference type="InterPro" id="IPR015943">
    <property type="entry name" value="WD40/YVTN_repeat-like_dom_sf"/>
</dbReference>
<dbReference type="InterPro" id="IPR036322">
    <property type="entry name" value="WD40_repeat_dom_sf"/>
</dbReference>
<dbReference type="PANTHER" id="PTHR15598:SF5">
    <property type="entry name" value="ENHANCER OF MRNA-DECAPPING PROTEIN 4"/>
    <property type="match status" value="1"/>
</dbReference>
<feature type="region of interest" description="Disordered" evidence="7">
    <location>
        <begin position="578"/>
        <end position="626"/>
    </location>
</feature>
<evidence type="ECO:0000256" key="4">
    <source>
        <dbReference type="ARBA" id="ARBA00022574"/>
    </source>
</evidence>
<feature type="compositionally biased region" description="Low complexity" evidence="7">
    <location>
        <begin position="578"/>
        <end position="608"/>
    </location>
</feature>
<dbReference type="PROSITE" id="PS50082">
    <property type="entry name" value="WD_REPEATS_2"/>
    <property type="match status" value="1"/>
</dbReference>
<dbReference type="Pfam" id="PF21289">
    <property type="entry name" value="EDC4_C"/>
    <property type="match status" value="1"/>
</dbReference>
<dbReference type="InterPro" id="IPR049404">
    <property type="entry name" value="EDC4_C"/>
</dbReference>
<feature type="repeat" description="WD" evidence="6">
    <location>
        <begin position="255"/>
        <end position="286"/>
    </location>
</feature>
<dbReference type="STRING" id="3088.A0A383W3W1"/>
<dbReference type="SMART" id="SM00320">
    <property type="entry name" value="WD40"/>
    <property type="match status" value="3"/>
</dbReference>
<dbReference type="InterPro" id="IPR001680">
    <property type="entry name" value="WD40_rpt"/>
</dbReference>
<dbReference type="Pfam" id="PF00400">
    <property type="entry name" value="WD40"/>
    <property type="match status" value="1"/>
</dbReference>
<dbReference type="SUPFAM" id="SSF50978">
    <property type="entry name" value="WD40 repeat-like"/>
    <property type="match status" value="1"/>
</dbReference>
<evidence type="ECO:0000256" key="1">
    <source>
        <dbReference type="ARBA" id="ARBA00004201"/>
    </source>
</evidence>
<evidence type="ECO:0000256" key="7">
    <source>
        <dbReference type="SAM" id="MobiDB-lite"/>
    </source>
</evidence>
<dbReference type="InterPro" id="IPR045152">
    <property type="entry name" value="EDC4-like"/>
</dbReference>
<dbReference type="Proteomes" id="UP000256970">
    <property type="component" value="Unassembled WGS sequence"/>
</dbReference>
<protein>
    <recommendedName>
        <fullName evidence="8">Enhancer of mRNA-decapping protein 4 C-terminal domain-containing protein</fullName>
    </recommendedName>
</protein>
<evidence type="ECO:0000313" key="10">
    <source>
        <dbReference type="Proteomes" id="UP000256970"/>
    </source>
</evidence>
<evidence type="ECO:0000313" key="9">
    <source>
        <dbReference type="EMBL" id="SZX71853.1"/>
    </source>
</evidence>
<dbReference type="EMBL" id="FNXT01001081">
    <property type="protein sequence ID" value="SZX71853.1"/>
    <property type="molecule type" value="Genomic_DNA"/>
</dbReference>
<comment type="similarity">
    <text evidence="2">Belongs to the WD repeat EDC4 family.</text>
</comment>
<dbReference type="AlphaFoldDB" id="A0A383W3W1"/>
<evidence type="ECO:0000259" key="8">
    <source>
        <dbReference type="Pfam" id="PF21289"/>
    </source>
</evidence>
<dbReference type="InterPro" id="IPR044938">
    <property type="entry name" value="EDC4_C_sf"/>
</dbReference>
<proteinExistence type="inferred from homology"/>
<keyword evidence="4 6" id="KW-0853">WD repeat</keyword>
<keyword evidence="10" id="KW-1185">Reference proteome</keyword>
<evidence type="ECO:0000256" key="2">
    <source>
        <dbReference type="ARBA" id="ARBA00009639"/>
    </source>
</evidence>
<evidence type="ECO:0000256" key="3">
    <source>
        <dbReference type="ARBA" id="ARBA00022490"/>
    </source>
</evidence>
<feature type="compositionally biased region" description="Polar residues" evidence="7">
    <location>
        <begin position="14"/>
        <end position="28"/>
    </location>
</feature>
<sequence length="1145" mass="115201">MMFGFLGKGKGKAGQQNGPPVQTTSATSSNMFSSQAAAALAAAAAAGNVPGSAGPAPTGRRLQGSDITVDLDALRPGEKVPELQVQPITLLKFDYKLEHTQQVAISSSFICYGLKAGHIRALNRNTASRALFKGHPTSLSHMAFFSAASNLLASASRQGDLAVRLLTDGVGPEGDAVPAETLLMRAQLALPPGAEVASSSSSPPVSLAWHPSTPQILAAGAGGSVNIFQVPTTPPAEQPPELSAPGIQYSLPSSGSSSSAAVTAVAFSPAGDLLVAADSAGSVHVWWLEGDGEEGEAPMLSWQPFSGSSAAAAAAAAAVASVQFLHQADDGSSILMTGDARNAALKLWLLPPAAALNGASPACLQAVQFVSSANGPSDVFCHAVVQRELQLLVLANTVRKQVYTLNYSLGGSGAAAFDYAAFWGVMQPILSLATGLEAVESQAVPGEVAPQQLLLYTVQTDAIQQYSINPALCSSSSSGSEDEAAAAAALPGASVAAADAASAAAGGAAAAADVEEGEEVSSSITAPLAEAAAAPTAAAEPAAAAETPAPVAAAVPPPAQLPTPGLLLHAKAAEQDAAAPAAAAAEPAAAPSAKADAPSPAAAAAADASADDSETQQEAAAVHENASTTTVVPIKLPPMPTSSLLHSAEKAPATPVAAQAPAAELQEASAAAPAAAAASADVAALQQQVAQLLEMQLAMAAQLQASSQQTVAGVKGELSRALNATIKHVPVPRAKHTQSRSFSYILSVLTGVKGELSRALKATEASLAKQVEASLKATAKRSEEERRKAAAKERGELAAQLEKSMAAQLGQVSAALQRDLLKGMADAAREQSRATVTAVVNSVSPVVAQAVAGSLQRELAGSAGGGGQLAAVLERSLASSLAQPLHEALRENFAASIIPAFERATQVMFGQVESAFTAWLADSSRTAGAAQSDAAASLSSSLQQLQAVVGSMRGDLADTSRSLSRIASSTASRAAEASSSGGARPRTAQQLEAGAGAAGAAAAAPADPRIEIGSLMSVRKYDEALVKALNTASLEVLVWACKQVDPQVVLGGSSVALSQTTLLSLVHQLSSGLVNDAATPLKLAWLAEAAPVVDPHDPVTAPHLKVVLTGVMSSLKALVNSLPQNDVMAKKGKITLHLFNSLLHQ</sequence>
<dbReference type="GO" id="GO:0031087">
    <property type="term" value="P:deadenylation-independent decapping of nuclear-transcribed mRNA"/>
    <property type="evidence" value="ECO:0007669"/>
    <property type="project" value="InterPro"/>
</dbReference>
<feature type="domain" description="Enhancer of mRNA-decapping protein 4 C-terminal" evidence="8">
    <location>
        <begin position="1014"/>
        <end position="1129"/>
    </location>
</feature>
<comment type="subcellular location">
    <subcellularLocation>
        <location evidence="1">Cytoplasm</location>
        <location evidence="1">P-body</location>
    </subcellularLocation>
</comment>
<dbReference type="PANTHER" id="PTHR15598">
    <property type="entry name" value="ENHANCER OF MRNA-DECAPPING PROTEIN 4"/>
    <property type="match status" value="1"/>
</dbReference>
<reference evidence="9 10" key="1">
    <citation type="submission" date="2016-10" db="EMBL/GenBank/DDBJ databases">
        <authorList>
            <person name="Cai Z."/>
        </authorList>
    </citation>
    <scope>NUCLEOTIDE SEQUENCE [LARGE SCALE GENOMIC DNA]</scope>
</reference>
<dbReference type="Gene3D" id="1.10.220.100">
    <property type="entry name" value="conserved c-terminal region of ge- 1"/>
    <property type="match status" value="1"/>
</dbReference>
<dbReference type="GO" id="GO:0000932">
    <property type="term" value="C:P-body"/>
    <property type="evidence" value="ECO:0007669"/>
    <property type="project" value="UniProtKB-SubCell"/>
</dbReference>
<keyword evidence="5" id="KW-0677">Repeat</keyword>